<gene>
    <name evidence="2" type="ORF">COT75_01420</name>
</gene>
<accession>A0A2H0W9U4</accession>
<feature type="transmembrane region" description="Helical" evidence="1">
    <location>
        <begin position="75"/>
        <end position="99"/>
    </location>
</feature>
<name>A0A2H0W9U4_9BACT</name>
<evidence type="ECO:0000256" key="1">
    <source>
        <dbReference type="SAM" id="Phobius"/>
    </source>
</evidence>
<protein>
    <recommendedName>
        <fullName evidence="4">Iron hydrogenase</fullName>
    </recommendedName>
</protein>
<evidence type="ECO:0008006" key="4">
    <source>
        <dbReference type="Google" id="ProtNLM"/>
    </source>
</evidence>
<keyword evidence="1" id="KW-0472">Membrane</keyword>
<reference evidence="3" key="1">
    <citation type="submission" date="2017-09" db="EMBL/GenBank/DDBJ databases">
        <title>Depth-based differentiation of microbial function through sediment-hosted aquifers and enrichment of novel symbionts in the deep terrestrial subsurface.</title>
        <authorList>
            <person name="Probst A.J."/>
            <person name="Ladd B."/>
            <person name="Jarett J.K."/>
            <person name="Geller-Mcgrath D.E."/>
            <person name="Sieber C.M.K."/>
            <person name="Emerson J.B."/>
            <person name="Anantharaman K."/>
            <person name="Thomas B.C."/>
            <person name="Malmstrom R."/>
            <person name="Stieglmeier M."/>
            <person name="Klingl A."/>
            <person name="Woyke T."/>
            <person name="Ryan C.M."/>
            <person name="Banfield J.F."/>
        </authorList>
    </citation>
    <scope>NUCLEOTIDE SEQUENCE [LARGE SCALE GENOMIC DNA]</scope>
</reference>
<comment type="caution">
    <text evidence="2">The sequence shown here is derived from an EMBL/GenBank/DDBJ whole genome shotgun (WGS) entry which is preliminary data.</text>
</comment>
<feature type="transmembrane region" description="Helical" evidence="1">
    <location>
        <begin position="147"/>
        <end position="166"/>
    </location>
</feature>
<dbReference type="Proteomes" id="UP000230093">
    <property type="component" value="Unassembled WGS sequence"/>
</dbReference>
<dbReference type="EMBL" id="PEZT01000009">
    <property type="protein sequence ID" value="PIS09440.1"/>
    <property type="molecule type" value="Genomic_DNA"/>
</dbReference>
<proteinExistence type="predicted"/>
<dbReference type="AlphaFoldDB" id="A0A2H0W9U4"/>
<keyword evidence="1" id="KW-1133">Transmembrane helix</keyword>
<sequence>MNKSLPIVLPNDVYHFSLVVIGFVSFVIPFLLAGPQILVGSLVNASLILSVLFLPKNYSKAVLFLPSLGILSRGIVFGPLTSFLIIFLPFIWFSNYILVTLFKRSLEEGKSFFVSLTKGALIKSLFLFTMALSLFGLGLVPKLFLGAMSYFQLLTALLGGSLAYFIKKYYD</sequence>
<evidence type="ECO:0000313" key="3">
    <source>
        <dbReference type="Proteomes" id="UP000230093"/>
    </source>
</evidence>
<keyword evidence="1" id="KW-0812">Transmembrane</keyword>
<feature type="transmembrane region" description="Helical" evidence="1">
    <location>
        <begin position="120"/>
        <end position="141"/>
    </location>
</feature>
<organism evidence="2 3">
    <name type="scientific">Candidatus Beckwithbacteria bacterium CG10_big_fil_rev_8_21_14_0_10_34_10</name>
    <dbReference type="NCBI Taxonomy" id="1974495"/>
    <lineage>
        <taxon>Bacteria</taxon>
        <taxon>Candidatus Beckwithiibacteriota</taxon>
    </lineage>
</organism>
<feature type="transmembrane region" description="Helical" evidence="1">
    <location>
        <begin position="13"/>
        <end position="32"/>
    </location>
</feature>
<feature type="transmembrane region" description="Helical" evidence="1">
    <location>
        <begin position="37"/>
        <end position="55"/>
    </location>
</feature>
<evidence type="ECO:0000313" key="2">
    <source>
        <dbReference type="EMBL" id="PIS09440.1"/>
    </source>
</evidence>